<dbReference type="EMBL" id="QWVS01000016">
    <property type="protein sequence ID" value="RID86091.1"/>
    <property type="molecule type" value="Genomic_DNA"/>
</dbReference>
<keyword evidence="3" id="KW-1185">Reference proteome</keyword>
<dbReference type="Proteomes" id="UP000266016">
    <property type="component" value="Unassembled WGS sequence"/>
</dbReference>
<dbReference type="AlphaFoldDB" id="A0A398B9C0"/>
<gene>
    <name evidence="2" type="ORF">D1953_09965</name>
</gene>
<evidence type="ECO:0000313" key="2">
    <source>
        <dbReference type="EMBL" id="RID86091.1"/>
    </source>
</evidence>
<evidence type="ECO:0000313" key="3">
    <source>
        <dbReference type="Proteomes" id="UP000266016"/>
    </source>
</evidence>
<accession>A0A398B9C0</accession>
<name>A0A398B9C0_9BACI</name>
<protein>
    <submittedName>
        <fullName evidence="2">IDEAL domain-containing protein</fullName>
    </submittedName>
</protein>
<proteinExistence type="predicted"/>
<dbReference type="InterPro" id="IPR027393">
    <property type="entry name" value="Virus_scaffolding_prot_C"/>
</dbReference>
<dbReference type="Pfam" id="PF08858">
    <property type="entry name" value="IDEAL"/>
    <property type="match status" value="1"/>
</dbReference>
<sequence length="160" mass="18581">MFLASQVRRDCLVKGEFKKLKVNRGGLVMIERFIVLELLQHQVSCCCPGQQHQHIIEFRQGDVLTITGERKYVDCLGWHVLIDINDEFQFFMYAAEIEELHAEGSICSISDLELRMNYLRFKVDEALDAHDRESFLSFVDELCSIKEIKSKMQCAGRQAF</sequence>
<evidence type="ECO:0000259" key="1">
    <source>
        <dbReference type="Pfam" id="PF08858"/>
    </source>
</evidence>
<reference evidence="2 3" key="1">
    <citation type="submission" date="2018-08" db="EMBL/GenBank/DDBJ databases">
        <title>Bacillus jemisoniae sp. nov., Bacillus chryseoplanitiae sp. nov., Bacillus resnikiae sp. nov., and Bacillus frankliniae sp. nov., isolated from Viking spacecraft and associated surfaces.</title>
        <authorList>
            <person name="Seuylemezian A."/>
            <person name="Vaishampayan P."/>
        </authorList>
    </citation>
    <scope>NUCLEOTIDE SEQUENCE [LARGE SCALE GENOMIC DNA]</scope>
    <source>
        <strain evidence="2 3">MA001</strain>
    </source>
</reference>
<dbReference type="InterPro" id="IPR014957">
    <property type="entry name" value="IDEAL_dom"/>
</dbReference>
<dbReference type="Gene3D" id="4.10.810.10">
    <property type="entry name" value="Virus Scaffolding Protein, Chain A"/>
    <property type="match status" value="1"/>
</dbReference>
<comment type="caution">
    <text evidence="2">The sequence shown here is derived from an EMBL/GenBank/DDBJ whole genome shotgun (WGS) entry which is preliminary data.</text>
</comment>
<organism evidence="2 3">
    <name type="scientific">Peribacillus asahii</name>
    <dbReference type="NCBI Taxonomy" id="228899"/>
    <lineage>
        <taxon>Bacteria</taxon>
        <taxon>Bacillati</taxon>
        <taxon>Bacillota</taxon>
        <taxon>Bacilli</taxon>
        <taxon>Bacillales</taxon>
        <taxon>Bacillaceae</taxon>
        <taxon>Peribacillus</taxon>
    </lineage>
</organism>
<feature type="domain" description="IDEAL" evidence="1">
    <location>
        <begin position="113"/>
        <end position="142"/>
    </location>
</feature>